<dbReference type="EMBL" id="JASNQZ010000014">
    <property type="protein sequence ID" value="KAL0948525.1"/>
    <property type="molecule type" value="Genomic_DNA"/>
</dbReference>
<name>A0ABR3IZA0_9AGAR</name>
<evidence type="ECO:0000313" key="3">
    <source>
        <dbReference type="Proteomes" id="UP001556367"/>
    </source>
</evidence>
<feature type="domain" description="CHAT" evidence="1">
    <location>
        <begin position="327"/>
        <end position="552"/>
    </location>
</feature>
<evidence type="ECO:0000259" key="1">
    <source>
        <dbReference type="Pfam" id="PF12770"/>
    </source>
</evidence>
<protein>
    <recommendedName>
        <fullName evidence="1">CHAT domain-containing protein</fullName>
    </recommendedName>
</protein>
<dbReference type="InterPro" id="IPR024983">
    <property type="entry name" value="CHAT_dom"/>
</dbReference>
<evidence type="ECO:0000313" key="2">
    <source>
        <dbReference type="EMBL" id="KAL0948525.1"/>
    </source>
</evidence>
<organism evidence="2 3">
    <name type="scientific">Hohenbuehelia grisea</name>
    <dbReference type="NCBI Taxonomy" id="104357"/>
    <lineage>
        <taxon>Eukaryota</taxon>
        <taxon>Fungi</taxon>
        <taxon>Dikarya</taxon>
        <taxon>Basidiomycota</taxon>
        <taxon>Agaricomycotina</taxon>
        <taxon>Agaricomycetes</taxon>
        <taxon>Agaricomycetidae</taxon>
        <taxon>Agaricales</taxon>
        <taxon>Pleurotineae</taxon>
        <taxon>Pleurotaceae</taxon>
        <taxon>Hohenbuehelia</taxon>
    </lineage>
</organism>
<sequence>MQGAIQLYEKSLVHHSPGHPDCAISLANFALSLWNTTTVSSTQTLSRIFDLLREGAEDHAAPPAIYLRCARRWVLYAQKVQDDTQLTTAYTNIINFLRRYLTIGPTVKLQYASLFAADLRPLPVDAACHAIQTNNIEQAVEWLDSSRSLLWSEMRRFREELLQSEALGADLVNQFVSLCADLQRLATAEVQYAPSVSAEKVISSQFQHSLSVPHYDIYPQKRKLLAEYDRLLAVIRTKPGLENFLGNLSFETLKTAAKEGPVIIINCSEHGSHVIIVFAEGPPTLIHLDKTFREDAYAVRTMYLDALWDARGFRSSPGSFGKTLETVASELWDLIVARVVEALAAAKVAKGSRIWWCPTSFLSILPFHAAGRGRKFLVDFYISSYTPTLKALIDARRPSPPSAPKAQKRYPHTFVVAQTQEASGLPSAAEEKIEICKLGPFVECIDEEQATREAVLRRLPSCTWVHFICHGTVSQESPFDSSLPLADAPISLNDIMKAHLPYAKFAFLAACHTAEQSAEALHDETLHLAAAMQSSGFRSVVGTMWEMEDKDGRRGFTRSCSKETVWQRRGIRGLRMLCVRSQRS</sequence>
<proteinExistence type="predicted"/>
<dbReference type="Proteomes" id="UP001556367">
    <property type="component" value="Unassembled WGS sequence"/>
</dbReference>
<comment type="caution">
    <text evidence="2">The sequence shown here is derived from an EMBL/GenBank/DDBJ whole genome shotgun (WGS) entry which is preliminary data.</text>
</comment>
<dbReference type="Pfam" id="PF12770">
    <property type="entry name" value="CHAT"/>
    <property type="match status" value="1"/>
</dbReference>
<reference evidence="3" key="1">
    <citation type="submission" date="2024-06" db="EMBL/GenBank/DDBJ databases">
        <title>Multi-omics analyses provide insights into the biosynthesis of the anticancer antibiotic pleurotin in Hohenbuehelia grisea.</title>
        <authorList>
            <person name="Weaver J.A."/>
            <person name="Alberti F."/>
        </authorList>
    </citation>
    <scope>NUCLEOTIDE SEQUENCE [LARGE SCALE GENOMIC DNA]</scope>
    <source>
        <strain evidence="3">T-177</strain>
    </source>
</reference>
<gene>
    <name evidence="2" type="ORF">HGRIS_011085</name>
</gene>
<keyword evidence="3" id="KW-1185">Reference proteome</keyword>
<accession>A0ABR3IZA0</accession>